<comment type="caution">
    <text evidence="1">The sequence shown here is derived from an EMBL/GenBank/DDBJ whole genome shotgun (WGS) entry which is preliminary data.</text>
</comment>
<proteinExistence type="predicted"/>
<reference evidence="1" key="1">
    <citation type="journal article" date="2022" name="Int. J. Mol. Sci.">
        <title>Draft Genome of Tanacetum Coccineum: Genomic Comparison of Closely Related Tanacetum-Family Plants.</title>
        <authorList>
            <person name="Yamashiro T."/>
            <person name="Shiraishi A."/>
            <person name="Nakayama K."/>
            <person name="Satake H."/>
        </authorList>
    </citation>
    <scope>NUCLEOTIDE SEQUENCE</scope>
</reference>
<sequence>MLINAAFLTDDLDAFDSDYNEAPSARVVLMANLSGYDSDVISEVPISEPYQDNYVLDHCVQEMYYSEQPAFDHTSDIEIMSDSNIISYDQYMKENESEVVQNTNSPEQQNAMMMFVIDEMSNQVAKCNAVNLENKIVNESLTAELERYKEQIKMSNDRDNHLDFLSKLLFESENAQLPWDDLDLPRLYYIRKGILSRVFSSINR</sequence>
<gene>
    <name evidence="1" type="ORF">Tco_0772306</name>
</gene>
<protein>
    <submittedName>
        <fullName evidence="1">Uncharacterized protein</fullName>
    </submittedName>
</protein>
<accession>A0ABQ4ZHS3</accession>
<dbReference type="Proteomes" id="UP001151760">
    <property type="component" value="Unassembled WGS sequence"/>
</dbReference>
<organism evidence="1 2">
    <name type="scientific">Tanacetum coccineum</name>
    <dbReference type="NCBI Taxonomy" id="301880"/>
    <lineage>
        <taxon>Eukaryota</taxon>
        <taxon>Viridiplantae</taxon>
        <taxon>Streptophyta</taxon>
        <taxon>Embryophyta</taxon>
        <taxon>Tracheophyta</taxon>
        <taxon>Spermatophyta</taxon>
        <taxon>Magnoliopsida</taxon>
        <taxon>eudicotyledons</taxon>
        <taxon>Gunneridae</taxon>
        <taxon>Pentapetalae</taxon>
        <taxon>asterids</taxon>
        <taxon>campanulids</taxon>
        <taxon>Asterales</taxon>
        <taxon>Asteraceae</taxon>
        <taxon>Asteroideae</taxon>
        <taxon>Anthemideae</taxon>
        <taxon>Anthemidinae</taxon>
        <taxon>Tanacetum</taxon>
    </lineage>
</organism>
<name>A0ABQ4ZHS3_9ASTR</name>
<reference evidence="1" key="2">
    <citation type="submission" date="2022-01" db="EMBL/GenBank/DDBJ databases">
        <authorList>
            <person name="Yamashiro T."/>
            <person name="Shiraishi A."/>
            <person name="Satake H."/>
            <person name="Nakayama K."/>
        </authorList>
    </citation>
    <scope>NUCLEOTIDE SEQUENCE</scope>
</reference>
<dbReference type="EMBL" id="BQNB010011367">
    <property type="protein sequence ID" value="GJS89670.1"/>
    <property type="molecule type" value="Genomic_DNA"/>
</dbReference>
<keyword evidence="2" id="KW-1185">Reference proteome</keyword>
<evidence type="ECO:0000313" key="1">
    <source>
        <dbReference type="EMBL" id="GJS89670.1"/>
    </source>
</evidence>
<evidence type="ECO:0000313" key="2">
    <source>
        <dbReference type="Proteomes" id="UP001151760"/>
    </source>
</evidence>